<dbReference type="OrthoDB" id="9813910at2"/>
<dbReference type="HOGENOM" id="CLU_780094_0_0_10"/>
<sequence length="355" mass="39202">MNVSLKLISFIVVFLSWAIFASAIAGAKETSEEFANDFPKSAIPYKTHFFVDAQPANDSFEEMLNFSIEKSQPLALSASTNSRFLMNATLDTLFDDPYDAVTLPKGRRSPILAAALSAILPGAGEFYAESYVRGAIFLAVEIVGWVVYINKLNDGHQAEHDFVNYANTISDDGKRRWDARRYAQGLSKLYSDTDLGNDAANNSVAFIGTDDGLTQIEAGDYSQLNLVEQYATFSNGSTFSHVLPSYGEQQYYELIGKYSTYTIGWYDFDATYLSKSFSYKSSSFLEYAAMRGDANGLLKDASTVLSLIVLNHALSIADAVLATSAYNDRFSTNMEVRCHPVTGEFIPYACIQFGF</sequence>
<evidence type="ECO:0000256" key="1">
    <source>
        <dbReference type="SAM" id="SignalP"/>
    </source>
</evidence>
<proteinExistence type="predicted"/>
<dbReference type="KEGG" id="cts:Ctha_1600"/>
<accession>B3QSL1</accession>
<dbReference type="Proteomes" id="UP000001208">
    <property type="component" value="Chromosome"/>
</dbReference>
<keyword evidence="3" id="KW-1185">Reference proteome</keyword>
<feature type="chain" id="PRO_5002795722" description="DUF5683 domain-containing protein" evidence="1">
    <location>
        <begin position="28"/>
        <end position="355"/>
    </location>
</feature>
<keyword evidence="1" id="KW-0732">Signal</keyword>
<name>B3QSL1_CHLT3</name>
<reference evidence="2 3" key="1">
    <citation type="submission" date="2008-06" db="EMBL/GenBank/DDBJ databases">
        <title>Complete sequence of Chloroherpeton thalassium ATCC 35110.</title>
        <authorList>
            <consortium name="US DOE Joint Genome Institute"/>
            <person name="Lucas S."/>
            <person name="Copeland A."/>
            <person name="Lapidus A."/>
            <person name="Glavina del Rio T."/>
            <person name="Dalin E."/>
            <person name="Tice H."/>
            <person name="Bruce D."/>
            <person name="Goodwin L."/>
            <person name="Pitluck S."/>
            <person name="Schmutz J."/>
            <person name="Larimer F."/>
            <person name="Land M."/>
            <person name="Hauser L."/>
            <person name="Kyrpides N."/>
            <person name="Mikhailova N."/>
            <person name="Liu Z."/>
            <person name="Li T."/>
            <person name="Zhao F."/>
            <person name="Overmann J."/>
            <person name="Bryant D.A."/>
            <person name="Richardson P."/>
        </authorList>
    </citation>
    <scope>NUCLEOTIDE SEQUENCE [LARGE SCALE GENOMIC DNA]</scope>
    <source>
        <strain evidence="3">ATCC 35110 / GB-78</strain>
    </source>
</reference>
<dbReference type="EMBL" id="CP001100">
    <property type="protein sequence ID" value="ACF14058.1"/>
    <property type="molecule type" value="Genomic_DNA"/>
</dbReference>
<evidence type="ECO:0000313" key="2">
    <source>
        <dbReference type="EMBL" id="ACF14058.1"/>
    </source>
</evidence>
<protein>
    <recommendedName>
        <fullName evidence="4">DUF5683 domain-containing protein</fullName>
    </recommendedName>
</protein>
<dbReference type="AlphaFoldDB" id="B3QSL1"/>
<evidence type="ECO:0008006" key="4">
    <source>
        <dbReference type="Google" id="ProtNLM"/>
    </source>
</evidence>
<evidence type="ECO:0000313" key="3">
    <source>
        <dbReference type="Proteomes" id="UP000001208"/>
    </source>
</evidence>
<organism evidence="2 3">
    <name type="scientific">Chloroherpeton thalassium (strain ATCC 35110 / GB-78)</name>
    <dbReference type="NCBI Taxonomy" id="517418"/>
    <lineage>
        <taxon>Bacteria</taxon>
        <taxon>Pseudomonadati</taxon>
        <taxon>Chlorobiota</taxon>
        <taxon>Chlorobiia</taxon>
        <taxon>Chlorobiales</taxon>
        <taxon>Chloroherpetonaceae</taxon>
        <taxon>Chloroherpeton</taxon>
    </lineage>
</organism>
<feature type="signal peptide" evidence="1">
    <location>
        <begin position="1"/>
        <end position="27"/>
    </location>
</feature>
<gene>
    <name evidence="2" type="ordered locus">Ctha_1600</name>
</gene>
<dbReference type="eggNOG" id="ENOG5032SW3">
    <property type="taxonomic scope" value="Bacteria"/>
</dbReference>